<accession>A0ABR3Y5F4</accession>
<name>A0ABR3Y5F4_9PEZI</name>
<dbReference type="InterPro" id="IPR036259">
    <property type="entry name" value="MFS_trans_sf"/>
</dbReference>
<dbReference type="InterPro" id="IPR020846">
    <property type="entry name" value="MFS_dom"/>
</dbReference>
<dbReference type="PROSITE" id="PS50850">
    <property type="entry name" value="MFS"/>
    <property type="match status" value="1"/>
</dbReference>
<reference evidence="10 11" key="1">
    <citation type="journal article" date="2024" name="IMA Fungus">
        <title>IMA Genome - F19 : A genome assembly and annotation guide to empower mycologists, including annotated draft genome sequences of Ceratocystis pirilliformis, Diaporthe australafricana, Fusarium ophioides, Paecilomyces lecythidis, and Sporothrix stenoceras.</title>
        <authorList>
            <person name="Aylward J."/>
            <person name="Wilson A.M."/>
            <person name="Visagie C.M."/>
            <person name="Spraker J."/>
            <person name="Barnes I."/>
            <person name="Buitendag C."/>
            <person name="Ceriani C."/>
            <person name="Del Mar Angel L."/>
            <person name="du Plessis D."/>
            <person name="Fuchs T."/>
            <person name="Gasser K."/>
            <person name="Kramer D."/>
            <person name="Li W."/>
            <person name="Munsamy K."/>
            <person name="Piso A."/>
            <person name="Price J.L."/>
            <person name="Sonnekus B."/>
            <person name="Thomas C."/>
            <person name="van der Nest A."/>
            <person name="van Dijk A."/>
            <person name="van Heerden A."/>
            <person name="van Vuuren N."/>
            <person name="Yilmaz N."/>
            <person name="Duong T.A."/>
            <person name="van der Merwe N.A."/>
            <person name="Wingfield M.J."/>
            <person name="Wingfield B.D."/>
        </authorList>
    </citation>
    <scope>NUCLEOTIDE SEQUENCE [LARGE SCALE GENOMIC DNA]</scope>
    <source>
        <strain evidence="10 11">CMW 18300</strain>
    </source>
</reference>
<dbReference type="InterPro" id="IPR050360">
    <property type="entry name" value="MFS_Sugar_Transporters"/>
</dbReference>
<dbReference type="Proteomes" id="UP001583177">
    <property type="component" value="Unassembled WGS sequence"/>
</dbReference>
<comment type="similarity">
    <text evidence="2 7">Belongs to the major facilitator superfamily. Sugar transporter (TC 2.A.1.1) family.</text>
</comment>
<feature type="transmembrane region" description="Helical" evidence="8">
    <location>
        <begin position="354"/>
        <end position="380"/>
    </location>
</feature>
<evidence type="ECO:0000313" key="10">
    <source>
        <dbReference type="EMBL" id="KAL1883244.1"/>
    </source>
</evidence>
<keyword evidence="6 8" id="KW-0472">Membrane</keyword>
<evidence type="ECO:0000259" key="9">
    <source>
        <dbReference type="PROSITE" id="PS50850"/>
    </source>
</evidence>
<feature type="transmembrane region" description="Helical" evidence="8">
    <location>
        <begin position="420"/>
        <end position="439"/>
    </location>
</feature>
<evidence type="ECO:0000256" key="7">
    <source>
        <dbReference type="RuleBase" id="RU003346"/>
    </source>
</evidence>
<keyword evidence="5 8" id="KW-1133">Transmembrane helix</keyword>
<evidence type="ECO:0000256" key="1">
    <source>
        <dbReference type="ARBA" id="ARBA00004141"/>
    </source>
</evidence>
<gene>
    <name evidence="10" type="ORF">Daus18300_000302</name>
</gene>
<feature type="transmembrane region" description="Helical" evidence="8">
    <location>
        <begin position="100"/>
        <end position="123"/>
    </location>
</feature>
<dbReference type="PROSITE" id="PS00216">
    <property type="entry name" value="SUGAR_TRANSPORT_1"/>
    <property type="match status" value="1"/>
</dbReference>
<dbReference type="InterPro" id="IPR005828">
    <property type="entry name" value="MFS_sugar_transport-like"/>
</dbReference>
<sequence>MSAAAGLVIAVCVVDSVTIAFDGSLMGSLNVMPSYNSYFHITTATQVVNTCSTFLGAILVGPFTGVLIDRKGRKFGLYIAAIVNIIGAVIAGAAQHLGMFIAGRLIIGMGVGFGQTAASTYVAETTAPKIRAFALGLYFSCWAVGALLAAGISYGVTLEPSDWAWRIPSLFQAAPPACALIVLLFLPESPRWLAYNDRPEEALQILARINGTTQDDSAVQEQYFEILGALELEKSDAGRGVSIMEMLRARHNRKRLLLALSVAPIAMLTGSNVITYYFGSMLSQAGITSSTTQLQINVILSSWQLVVATAGSALADRLGRRVLALLSLCLCTAFFYLLAGLTARFGGSTSTAGVYGTVACIFLFLGSYSFGITPLTAMYAPEVLPYRMRASGIALQGMLIKTCGVFVTVVVPYLMSAIGWRAYVVNASWNLLLIAYVYFQWVETKGLTLEEVDAIFDDGSSRIIYGDDEDGAAGVKALEAGGGKECVEKAAV</sequence>
<evidence type="ECO:0000256" key="8">
    <source>
        <dbReference type="SAM" id="Phobius"/>
    </source>
</evidence>
<organism evidence="10 11">
    <name type="scientific">Diaporthe australafricana</name>
    <dbReference type="NCBI Taxonomy" id="127596"/>
    <lineage>
        <taxon>Eukaryota</taxon>
        <taxon>Fungi</taxon>
        <taxon>Dikarya</taxon>
        <taxon>Ascomycota</taxon>
        <taxon>Pezizomycotina</taxon>
        <taxon>Sordariomycetes</taxon>
        <taxon>Sordariomycetidae</taxon>
        <taxon>Diaporthales</taxon>
        <taxon>Diaporthaceae</taxon>
        <taxon>Diaporthe</taxon>
    </lineage>
</organism>
<proteinExistence type="inferred from homology"/>
<comment type="subcellular location">
    <subcellularLocation>
        <location evidence="1">Membrane</location>
        <topology evidence="1">Multi-pass membrane protein</topology>
    </subcellularLocation>
</comment>
<dbReference type="PROSITE" id="PS00217">
    <property type="entry name" value="SUGAR_TRANSPORT_2"/>
    <property type="match status" value="1"/>
</dbReference>
<feature type="transmembrane region" description="Helical" evidence="8">
    <location>
        <begin position="44"/>
        <end position="68"/>
    </location>
</feature>
<keyword evidence="4 8" id="KW-0812">Transmembrane</keyword>
<dbReference type="SUPFAM" id="SSF103473">
    <property type="entry name" value="MFS general substrate transporter"/>
    <property type="match status" value="1"/>
</dbReference>
<dbReference type="InterPro" id="IPR003663">
    <property type="entry name" value="Sugar/inositol_transpt"/>
</dbReference>
<evidence type="ECO:0000256" key="5">
    <source>
        <dbReference type="ARBA" id="ARBA00022989"/>
    </source>
</evidence>
<keyword evidence="3 7" id="KW-0813">Transport</keyword>
<feature type="transmembrane region" description="Helical" evidence="8">
    <location>
        <begin position="135"/>
        <end position="157"/>
    </location>
</feature>
<evidence type="ECO:0000256" key="2">
    <source>
        <dbReference type="ARBA" id="ARBA00010992"/>
    </source>
</evidence>
<evidence type="ECO:0000256" key="3">
    <source>
        <dbReference type="ARBA" id="ARBA00022448"/>
    </source>
</evidence>
<evidence type="ECO:0000256" key="6">
    <source>
        <dbReference type="ARBA" id="ARBA00023136"/>
    </source>
</evidence>
<comment type="caution">
    <text evidence="10">The sequence shown here is derived from an EMBL/GenBank/DDBJ whole genome shotgun (WGS) entry which is preliminary data.</text>
</comment>
<feature type="transmembrane region" description="Helical" evidence="8">
    <location>
        <begin position="392"/>
        <end position="414"/>
    </location>
</feature>
<feature type="transmembrane region" description="Helical" evidence="8">
    <location>
        <begin position="322"/>
        <end position="342"/>
    </location>
</feature>
<evidence type="ECO:0000313" key="11">
    <source>
        <dbReference type="Proteomes" id="UP001583177"/>
    </source>
</evidence>
<dbReference type="PANTHER" id="PTHR48022:SF31">
    <property type="entry name" value="HEXOSE TRANSPORTER"/>
    <property type="match status" value="1"/>
</dbReference>
<feature type="transmembrane region" description="Helical" evidence="8">
    <location>
        <begin position="256"/>
        <end position="278"/>
    </location>
</feature>
<feature type="transmembrane region" description="Helical" evidence="8">
    <location>
        <begin position="298"/>
        <end position="315"/>
    </location>
</feature>
<dbReference type="EMBL" id="JAWRVE010000002">
    <property type="protein sequence ID" value="KAL1883244.1"/>
    <property type="molecule type" value="Genomic_DNA"/>
</dbReference>
<dbReference type="Gene3D" id="1.20.1250.20">
    <property type="entry name" value="MFS general substrate transporter like domains"/>
    <property type="match status" value="1"/>
</dbReference>
<protein>
    <recommendedName>
        <fullName evidence="9">Major facilitator superfamily (MFS) profile domain-containing protein</fullName>
    </recommendedName>
</protein>
<dbReference type="NCBIfam" id="TIGR00879">
    <property type="entry name" value="SP"/>
    <property type="match status" value="1"/>
</dbReference>
<evidence type="ECO:0000256" key="4">
    <source>
        <dbReference type="ARBA" id="ARBA00022692"/>
    </source>
</evidence>
<dbReference type="Pfam" id="PF00083">
    <property type="entry name" value="Sugar_tr"/>
    <property type="match status" value="1"/>
</dbReference>
<feature type="transmembrane region" description="Helical" evidence="8">
    <location>
        <begin position="163"/>
        <end position="186"/>
    </location>
</feature>
<dbReference type="PANTHER" id="PTHR48022">
    <property type="entry name" value="PLASTIDIC GLUCOSE TRANSPORTER 4"/>
    <property type="match status" value="1"/>
</dbReference>
<feature type="transmembrane region" description="Helical" evidence="8">
    <location>
        <begin position="75"/>
        <end position="94"/>
    </location>
</feature>
<dbReference type="InterPro" id="IPR005829">
    <property type="entry name" value="Sugar_transporter_CS"/>
</dbReference>
<keyword evidence="11" id="KW-1185">Reference proteome</keyword>
<feature type="domain" description="Major facilitator superfamily (MFS) profile" evidence="9">
    <location>
        <begin position="8"/>
        <end position="445"/>
    </location>
</feature>